<dbReference type="InterPro" id="IPR001387">
    <property type="entry name" value="Cro/C1-type_HTH"/>
</dbReference>
<dbReference type="InterPro" id="IPR010982">
    <property type="entry name" value="Lambda_DNA-bd_dom_sf"/>
</dbReference>
<keyword evidence="4" id="KW-1185">Reference proteome</keyword>
<evidence type="ECO:0000256" key="1">
    <source>
        <dbReference type="SAM" id="MobiDB-lite"/>
    </source>
</evidence>
<dbReference type="SMART" id="SM00530">
    <property type="entry name" value="HTH_XRE"/>
    <property type="match status" value="1"/>
</dbReference>
<name>A0A7Z6ZS70_9GAMM</name>
<dbReference type="EMBL" id="PIPR01000003">
    <property type="protein sequence ID" value="RUO39218.1"/>
    <property type="molecule type" value="Genomic_DNA"/>
</dbReference>
<feature type="region of interest" description="Disordered" evidence="1">
    <location>
        <begin position="1"/>
        <end position="34"/>
    </location>
</feature>
<dbReference type="GO" id="GO:0003677">
    <property type="term" value="F:DNA binding"/>
    <property type="evidence" value="ECO:0007669"/>
    <property type="project" value="InterPro"/>
</dbReference>
<comment type="caution">
    <text evidence="3">The sequence shown here is derived from an EMBL/GenBank/DDBJ whole genome shotgun (WGS) entry which is preliminary data.</text>
</comment>
<organism evidence="3 4">
    <name type="scientific">Pseudidiomarina aestuarii</name>
    <dbReference type="NCBI Taxonomy" id="624146"/>
    <lineage>
        <taxon>Bacteria</taxon>
        <taxon>Pseudomonadati</taxon>
        <taxon>Pseudomonadota</taxon>
        <taxon>Gammaproteobacteria</taxon>
        <taxon>Alteromonadales</taxon>
        <taxon>Idiomarinaceae</taxon>
        <taxon>Pseudidiomarina</taxon>
    </lineage>
</organism>
<dbReference type="AlphaFoldDB" id="A0A7Z6ZS70"/>
<dbReference type="RefSeq" id="WP_169931482.1">
    <property type="nucleotide sequence ID" value="NZ_PIPR01000003.1"/>
</dbReference>
<gene>
    <name evidence="3" type="ORF">CWE22_10730</name>
</gene>
<accession>A0A7Z6ZS70</accession>
<proteinExistence type="predicted"/>
<reference evidence="4" key="1">
    <citation type="journal article" date="2018" name="Front. Microbiol.">
        <title>Genome-Based Analysis Reveals the Taxonomy and Diversity of the Family Idiomarinaceae.</title>
        <authorList>
            <person name="Liu Y."/>
            <person name="Lai Q."/>
            <person name="Shao Z."/>
        </authorList>
    </citation>
    <scope>NUCLEOTIDE SEQUENCE [LARGE SCALE GENOMIC DNA]</scope>
    <source>
        <strain evidence="4">KYW314</strain>
    </source>
</reference>
<dbReference type="Gene3D" id="1.10.260.40">
    <property type="entry name" value="lambda repressor-like DNA-binding domains"/>
    <property type="match status" value="1"/>
</dbReference>
<feature type="domain" description="HTH cro/C1-type" evidence="2">
    <location>
        <begin position="13"/>
        <end position="66"/>
    </location>
</feature>
<dbReference type="Pfam" id="PF01381">
    <property type="entry name" value="HTH_3"/>
    <property type="match status" value="1"/>
</dbReference>
<dbReference type="CDD" id="cd00093">
    <property type="entry name" value="HTH_XRE"/>
    <property type="match status" value="1"/>
</dbReference>
<evidence type="ECO:0000259" key="2">
    <source>
        <dbReference type="PROSITE" id="PS50943"/>
    </source>
</evidence>
<sequence>MNINRLADASAKIKQQRKSLQMTQRDLSSKTGISPRSLSAIENGGDMQLSTLLKICAALKLSIMVSADDTTTKASIW</sequence>
<feature type="compositionally biased region" description="Polar residues" evidence="1">
    <location>
        <begin position="18"/>
        <end position="34"/>
    </location>
</feature>
<dbReference type="PROSITE" id="PS50943">
    <property type="entry name" value="HTH_CROC1"/>
    <property type="match status" value="1"/>
</dbReference>
<dbReference type="SUPFAM" id="SSF47413">
    <property type="entry name" value="lambda repressor-like DNA-binding domains"/>
    <property type="match status" value="1"/>
</dbReference>
<dbReference type="Proteomes" id="UP000287766">
    <property type="component" value="Unassembled WGS sequence"/>
</dbReference>
<protein>
    <submittedName>
        <fullName evidence="3">XRE family transcriptional regulator</fullName>
    </submittedName>
</protein>
<evidence type="ECO:0000313" key="4">
    <source>
        <dbReference type="Proteomes" id="UP000287766"/>
    </source>
</evidence>
<evidence type="ECO:0000313" key="3">
    <source>
        <dbReference type="EMBL" id="RUO39218.1"/>
    </source>
</evidence>